<dbReference type="Proteomes" id="UP000717696">
    <property type="component" value="Unassembled WGS sequence"/>
</dbReference>
<organism evidence="1 2">
    <name type="scientific">Dactylonectria estremocensis</name>
    <dbReference type="NCBI Taxonomy" id="1079267"/>
    <lineage>
        <taxon>Eukaryota</taxon>
        <taxon>Fungi</taxon>
        <taxon>Dikarya</taxon>
        <taxon>Ascomycota</taxon>
        <taxon>Pezizomycotina</taxon>
        <taxon>Sordariomycetes</taxon>
        <taxon>Hypocreomycetidae</taxon>
        <taxon>Hypocreales</taxon>
        <taxon>Nectriaceae</taxon>
        <taxon>Dactylonectria</taxon>
    </lineage>
</organism>
<gene>
    <name evidence="1" type="ORF">B0J13DRAFT_655498</name>
</gene>
<accession>A0A9P9J807</accession>
<dbReference type="AlphaFoldDB" id="A0A9P9J807"/>
<keyword evidence="2" id="KW-1185">Reference proteome</keyword>
<comment type="caution">
    <text evidence="1">The sequence shown here is derived from an EMBL/GenBank/DDBJ whole genome shotgun (WGS) entry which is preliminary data.</text>
</comment>
<name>A0A9P9J807_9HYPO</name>
<protein>
    <submittedName>
        <fullName evidence="1">Uncharacterized protein</fullName>
    </submittedName>
</protein>
<evidence type="ECO:0000313" key="1">
    <source>
        <dbReference type="EMBL" id="KAH7155822.1"/>
    </source>
</evidence>
<evidence type="ECO:0000313" key="2">
    <source>
        <dbReference type="Proteomes" id="UP000717696"/>
    </source>
</evidence>
<dbReference type="EMBL" id="JAGMUU010000004">
    <property type="protein sequence ID" value="KAH7155822.1"/>
    <property type="molecule type" value="Genomic_DNA"/>
</dbReference>
<proteinExistence type="predicted"/>
<sequence>MSSNNIQHLDKDKVLAAALHLVPGGKSLAVDGEFRGDVLNNVHARIWVIQNKRNRVIQGKVPGLSLKDDDDQKALHPRVLAVNGQTGYDKTGRVVDHSDIRPDKIILDEEYNIS</sequence>
<dbReference type="OrthoDB" id="5327538at2759"/>
<reference evidence="1" key="1">
    <citation type="journal article" date="2021" name="Nat. Commun.">
        <title>Genetic determinants of endophytism in the Arabidopsis root mycobiome.</title>
        <authorList>
            <person name="Mesny F."/>
            <person name="Miyauchi S."/>
            <person name="Thiergart T."/>
            <person name="Pickel B."/>
            <person name="Atanasova L."/>
            <person name="Karlsson M."/>
            <person name="Huettel B."/>
            <person name="Barry K.W."/>
            <person name="Haridas S."/>
            <person name="Chen C."/>
            <person name="Bauer D."/>
            <person name="Andreopoulos W."/>
            <person name="Pangilinan J."/>
            <person name="LaButti K."/>
            <person name="Riley R."/>
            <person name="Lipzen A."/>
            <person name="Clum A."/>
            <person name="Drula E."/>
            <person name="Henrissat B."/>
            <person name="Kohler A."/>
            <person name="Grigoriev I.V."/>
            <person name="Martin F.M."/>
            <person name="Hacquard S."/>
        </authorList>
    </citation>
    <scope>NUCLEOTIDE SEQUENCE</scope>
    <source>
        <strain evidence="1">MPI-CAGE-AT-0021</strain>
    </source>
</reference>